<evidence type="ECO:0000313" key="2">
    <source>
        <dbReference type="Proteomes" id="UP000499080"/>
    </source>
</evidence>
<name>A0A4Y2FQD4_ARAVE</name>
<comment type="caution">
    <text evidence="1">The sequence shown here is derived from an EMBL/GenBank/DDBJ whole genome shotgun (WGS) entry which is preliminary data.</text>
</comment>
<accession>A0A4Y2FQD4</accession>
<keyword evidence="2" id="KW-1185">Reference proteome</keyword>
<dbReference type="Proteomes" id="UP000499080">
    <property type="component" value="Unassembled WGS sequence"/>
</dbReference>
<proteinExistence type="predicted"/>
<dbReference type="EMBL" id="BGPR01001038">
    <property type="protein sequence ID" value="GBM43700.1"/>
    <property type="molecule type" value="Genomic_DNA"/>
</dbReference>
<protein>
    <submittedName>
        <fullName evidence="1">Uncharacterized protein</fullName>
    </submittedName>
</protein>
<organism evidence="1 2">
    <name type="scientific">Araneus ventricosus</name>
    <name type="common">Orbweaver spider</name>
    <name type="synonym">Epeira ventricosa</name>
    <dbReference type="NCBI Taxonomy" id="182803"/>
    <lineage>
        <taxon>Eukaryota</taxon>
        <taxon>Metazoa</taxon>
        <taxon>Ecdysozoa</taxon>
        <taxon>Arthropoda</taxon>
        <taxon>Chelicerata</taxon>
        <taxon>Arachnida</taxon>
        <taxon>Araneae</taxon>
        <taxon>Araneomorphae</taxon>
        <taxon>Entelegynae</taxon>
        <taxon>Araneoidea</taxon>
        <taxon>Araneidae</taxon>
        <taxon>Araneus</taxon>
    </lineage>
</organism>
<dbReference type="AlphaFoldDB" id="A0A4Y2FQD4"/>
<reference evidence="1 2" key="1">
    <citation type="journal article" date="2019" name="Sci. Rep.">
        <title>Orb-weaving spider Araneus ventricosus genome elucidates the spidroin gene catalogue.</title>
        <authorList>
            <person name="Kono N."/>
            <person name="Nakamura H."/>
            <person name="Ohtoshi R."/>
            <person name="Moran D.A.P."/>
            <person name="Shinohara A."/>
            <person name="Yoshida Y."/>
            <person name="Fujiwara M."/>
            <person name="Mori M."/>
            <person name="Tomita M."/>
            <person name="Arakawa K."/>
        </authorList>
    </citation>
    <scope>NUCLEOTIDE SEQUENCE [LARGE SCALE GENOMIC DNA]</scope>
</reference>
<gene>
    <name evidence="1" type="ORF">AVEN_26566_1</name>
</gene>
<evidence type="ECO:0000313" key="1">
    <source>
        <dbReference type="EMBL" id="GBM43700.1"/>
    </source>
</evidence>
<sequence>MLQVRPGRRKLQLCHWSYRVVTHKHHQNYAYPKSGLQNLRVGQAYGKASFSKENMRVPVMTTRPTAFSPLSEQQSAEIRPTSIEAARPVTDGLGVRGLKQVFKALAV</sequence>